<gene>
    <name evidence="2" type="ORF">GCM10010529_22020</name>
</gene>
<evidence type="ECO:0000256" key="1">
    <source>
        <dbReference type="SAM" id="MobiDB-lite"/>
    </source>
</evidence>
<organism evidence="2 3">
    <name type="scientific">Nesterenkonia aethiopica</name>
    <dbReference type="NCBI Taxonomy" id="269144"/>
    <lineage>
        <taxon>Bacteria</taxon>
        <taxon>Bacillati</taxon>
        <taxon>Actinomycetota</taxon>
        <taxon>Actinomycetes</taxon>
        <taxon>Micrococcales</taxon>
        <taxon>Micrococcaceae</taxon>
        <taxon>Nesterenkonia</taxon>
    </lineage>
</organism>
<proteinExistence type="predicted"/>
<reference evidence="3" key="1">
    <citation type="journal article" date="2019" name="Int. J. Syst. Evol. Microbiol.">
        <title>The Global Catalogue of Microorganisms (GCM) 10K type strain sequencing project: providing services to taxonomists for standard genome sequencing and annotation.</title>
        <authorList>
            <consortium name="The Broad Institute Genomics Platform"/>
            <consortium name="The Broad Institute Genome Sequencing Center for Infectious Disease"/>
            <person name="Wu L."/>
            <person name="Ma J."/>
        </authorList>
    </citation>
    <scope>NUCLEOTIDE SEQUENCE [LARGE SCALE GENOMIC DNA]</scope>
    <source>
        <strain evidence="3">JCM 14309</strain>
    </source>
</reference>
<dbReference type="EMBL" id="BAAAVT010000013">
    <property type="protein sequence ID" value="GAA3069082.1"/>
    <property type="molecule type" value="Genomic_DNA"/>
</dbReference>
<comment type="caution">
    <text evidence="2">The sequence shown here is derived from an EMBL/GenBank/DDBJ whole genome shotgun (WGS) entry which is preliminary data.</text>
</comment>
<name>A0ABP6LZM5_9MICC</name>
<sequence length="219" mass="23493">MVSRSLTTIIGLTGVVALTGCGTLGGEPHDDSGQESPESTSEESPEPASEDSPDEPREPAEDVTLTMDDAVKTITYPIQGSFAEGEVTMGLHSLEVVDDAMLLTVSFVPEYEDPSEVHLFQNLHSLGSTTLLPVVNDRENLKAYHVPRQTTNQFAQGGGWLGGSFATGAWASPVGDIEAQHGELITHWAYFPAPEDDIDTVDVAVVPGVQEFQDVEIQR</sequence>
<evidence type="ECO:0000313" key="3">
    <source>
        <dbReference type="Proteomes" id="UP001500236"/>
    </source>
</evidence>
<dbReference type="RefSeq" id="WP_344681321.1">
    <property type="nucleotide sequence ID" value="NZ_BAAAVT010000013.1"/>
</dbReference>
<protein>
    <recommendedName>
        <fullName evidence="4">Lipoprotein</fullName>
    </recommendedName>
</protein>
<keyword evidence="3" id="KW-1185">Reference proteome</keyword>
<dbReference type="Proteomes" id="UP001500236">
    <property type="component" value="Unassembled WGS sequence"/>
</dbReference>
<dbReference type="PROSITE" id="PS51257">
    <property type="entry name" value="PROKAR_LIPOPROTEIN"/>
    <property type="match status" value="1"/>
</dbReference>
<feature type="region of interest" description="Disordered" evidence="1">
    <location>
        <begin position="22"/>
        <end position="61"/>
    </location>
</feature>
<evidence type="ECO:0000313" key="2">
    <source>
        <dbReference type="EMBL" id="GAA3069082.1"/>
    </source>
</evidence>
<evidence type="ECO:0008006" key="4">
    <source>
        <dbReference type="Google" id="ProtNLM"/>
    </source>
</evidence>
<accession>A0ABP6LZM5</accession>
<feature type="compositionally biased region" description="Acidic residues" evidence="1">
    <location>
        <begin position="40"/>
        <end position="53"/>
    </location>
</feature>